<evidence type="ECO:0000313" key="1">
    <source>
        <dbReference type="EMBL" id="GAC69861.1"/>
    </source>
</evidence>
<comment type="caution">
    <text evidence="1">The sequence shown here is derived from an EMBL/GenBank/DDBJ whole genome shotgun (WGS) entry which is preliminary data.</text>
</comment>
<dbReference type="Gene3D" id="1.25.10.10">
    <property type="entry name" value="Leucine-rich Repeat Variant"/>
    <property type="match status" value="2"/>
</dbReference>
<gene>
    <name evidence="1" type="ORF">GS4_28_01090</name>
</gene>
<name>M0QNN5_9ACTN</name>
<accession>M0QNN5</accession>
<dbReference type="InterPro" id="IPR011989">
    <property type="entry name" value="ARM-like"/>
</dbReference>
<evidence type="ECO:0008006" key="3">
    <source>
        <dbReference type="Google" id="ProtNLM"/>
    </source>
</evidence>
<dbReference type="SUPFAM" id="SSF48371">
    <property type="entry name" value="ARM repeat"/>
    <property type="match status" value="1"/>
</dbReference>
<reference evidence="1 2" key="1">
    <citation type="submission" date="2013-01" db="EMBL/GenBank/DDBJ databases">
        <title>Whole genome shotgun sequence of Gordonia soli NBRC 108243.</title>
        <authorList>
            <person name="Isaki-Nakamura S."/>
            <person name="Hosoyama A."/>
            <person name="Tsuchikane K."/>
            <person name="Ando Y."/>
            <person name="Baba S."/>
            <person name="Ohji S."/>
            <person name="Hamada M."/>
            <person name="Tamura T."/>
            <person name="Yamazoe A."/>
            <person name="Yamazaki S."/>
            <person name="Fujita N."/>
        </authorList>
    </citation>
    <scope>NUCLEOTIDE SEQUENCE [LARGE SCALE GENOMIC DNA]</scope>
    <source>
        <strain evidence="1 2">NBRC 108243</strain>
    </source>
</reference>
<dbReference type="EMBL" id="BANX01000028">
    <property type="protein sequence ID" value="GAC69861.1"/>
    <property type="molecule type" value="Genomic_DNA"/>
</dbReference>
<dbReference type="InterPro" id="IPR016024">
    <property type="entry name" value="ARM-type_fold"/>
</dbReference>
<evidence type="ECO:0000313" key="2">
    <source>
        <dbReference type="Proteomes" id="UP000011666"/>
    </source>
</evidence>
<dbReference type="Proteomes" id="UP000011666">
    <property type="component" value="Unassembled WGS sequence"/>
</dbReference>
<protein>
    <recommendedName>
        <fullName evidence="3">HEAT repeat-containing protein</fullName>
    </recommendedName>
</protein>
<dbReference type="OrthoDB" id="9134742at2"/>
<dbReference type="RefSeq" id="WP_007623331.1">
    <property type="nucleotide sequence ID" value="NZ_BANX01000028.1"/>
</dbReference>
<keyword evidence="2" id="KW-1185">Reference proteome</keyword>
<dbReference type="STRING" id="1223545.GS4_28_01090"/>
<organism evidence="1 2">
    <name type="scientific">Gordonia soli NBRC 108243</name>
    <dbReference type="NCBI Taxonomy" id="1223545"/>
    <lineage>
        <taxon>Bacteria</taxon>
        <taxon>Bacillati</taxon>
        <taxon>Actinomycetota</taxon>
        <taxon>Actinomycetes</taxon>
        <taxon>Mycobacteriales</taxon>
        <taxon>Gordoniaceae</taxon>
        <taxon>Gordonia</taxon>
    </lineage>
</organism>
<proteinExistence type="predicted"/>
<dbReference type="eggNOG" id="COG1413">
    <property type="taxonomic scope" value="Bacteria"/>
</dbReference>
<dbReference type="AlphaFoldDB" id="M0QNN5"/>
<sequence>MTATDRDQATARRGRMLDALSGPDSSIRLQAALAMGTDPDVRFVEPLVARCAVEPDFFVRDMLTWALTRHPVEVAVPLVVAELDSSRTQACSQALHTLSKIGDRSVWPSITAALLHDRDDEIARSAWRAAAVLVPDGDEPALAAELVGELGRGDKDLRRSLSRALVTLGDEAVTPVLTVPRRAADPQVRAHAMATVELLHDPDIDLAGAIDDALRITLTQE</sequence>